<organism evidence="1 2">
    <name type="scientific">Dendryphion nanum</name>
    <dbReference type="NCBI Taxonomy" id="256645"/>
    <lineage>
        <taxon>Eukaryota</taxon>
        <taxon>Fungi</taxon>
        <taxon>Dikarya</taxon>
        <taxon>Ascomycota</taxon>
        <taxon>Pezizomycotina</taxon>
        <taxon>Dothideomycetes</taxon>
        <taxon>Pleosporomycetidae</taxon>
        <taxon>Pleosporales</taxon>
        <taxon>Torulaceae</taxon>
        <taxon>Dendryphion</taxon>
    </lineage>
</organism>
<evidence type="ECO:0000313" key="1">
    <source>
        <dbReference type="EMBL" id="KAH7135779.1"/>
    </source>
</evidence>
<protein>
    <submittedName>
        <fullName evidence="1">Uncharacterized protein</fullName>
    </submittedName>
</protein>
<accession>A0A9P9EEQ1</accession>
<reference evidence="1" key="1">
    <citation type="journal article" date="2021" name="Nat. Commun.">
        <title>Genetic determinants of endophytism in the Arabidopsis root mycobiome.</title>
        <authorList>
            <person name="Mesny F."/>
            <person name="Miyauchi S."/>
            <person name="Thiergart T."/>
            <person name="Pickel B."/>
            <person name="Atanasova L."/>
            <person name="Karlsson M."/>
            <person name="Huettel B."/>
            <person name="Barry K.W."/>
            <person name="Haridas S."/>
            <person name="Chen C."/>
            <person name="Bauer D."/>
            <person name="Andreopoulos W."/>
            <person name="Pangilinan J."/>
            <person name="LaButti K."/>
            <person name="Riley R."/>
            <person name="Lipzen A."/>
            <person name="Clum A."/>
            <person name="Drula E."/>
            <person name="Henrissat B."/>
            <person name="Kohler A."/>
            <person name="Grigoriev I.V."/>
            <person name="Martin F.M."/>
            <person name="Hacquard S."/>
        </authorList>
    </citation>
    <scope>NUCLEOTIDE SEQUENCE</scope>
    <source>
        <strain evidence="1">MPI-CAGE-CH-0243</strain>
    </source>
</reference>
<proteinExistence type="predicted"/>
<dbReference type="EMBL" id="JAGMWT010000002">
    <property type="protein sequence ID" value="KAH7135779.1"/>
    <property type="molecule type" value="Genomic_DNA"/>
</dbReference>
<keyword evidence="2" id="KW-1185">Reference proteome</keyword>
<sequence length="317" mass="36908">MFDEKGTIIRLRPRDPQSSCFDHLGAPIASGMNRLAHLQVRAPFVDPGLLASSSGYSYFEFDASEHFTTPGIQPPPILGKIDQKILPLDVAVAEYNSVPVGNEPWRRCPTPLMDFILHPEKHSNEPDWTEILMYFTDPKTSHGLHNLQDFLIFLLRIVLPNAIVENRVLLLGMYTNRSSLPATCRLRYDHWVPTVGIADINTKYNRVPQKFNPETQIKAHARPIFRSVLTPIPEAFIHWLRRPIHLLPALPPQMQHRPSFQDEFLLTSEVEIRCLSWRRLLQGSIYALRWFWWITRQTKKLKAYKQREWNGVEREFK</sequence>
<dbReference type="AlphaFoldDB" id="A0A9P9EEQ1"/>
<evidence type="ECO:0000313" key="2">
    <source>
        <dbReference type="Proteomes" id="UP000700596"/>
    </source>
</evidence>
<dbReference type="OrthoDB" id="3780599at2759"/>
<gene>
    <name evidence="1" type="ORF">B0J11DRAFT_597003</name>
</gene>
<name>A0A9P9EEQ1_9PLEO</name>
<dbReference type="Proteomes" id="UP000700596">
    <property type="component" value="Unassembled WGS sequence"/>
</dbReference>
<comment type="caution">
    <text evidence="1">The sequence shown here is derived from an EMBL/GenBank/DDBJ whole genome shotgun (WGS) entry which is preliminary data.</text>
</comment>